<feature type="transmembrane region" description="Helical" evidence="1">
    <location>
        <begin position="33"/>
        <end position="53"/>
    </location>
</feature>
<evidence type="ECO:0000256" key="1">
    <source>
        <dbReference type="SAM" id="Phobius"/>
    </source>
</evidence>
<gene>
    <name evidence="2" type="ORF">SAMN05444128_2935</name>
</gene>
<keyword evidence="1" id="KW-0812">Transmembrane</keyword>
<keyword evidence="1" id="KW-0472">Membrane</keyword>
<evidence type="ECO:0000313" key="2">
    <source>
        <dbReference type="EMBL" id="SIT92739.1"/>
    </source>
</evidence>
<dbReference type="Proteomes" id="UP000187181">
    <property type="component" value="Unassembled WGS sequence"/>
</dbReference>
<dbReference type="AlphaFoldDB" id="A0A1R3XLY1"/>
<evidence type="ECO:0000313" key="3">
    <source>
        <dbReference type="Proteomes" id="UP000187181"/>
    </source>
</evidence>
<dbReference type="STRING" id="1317125.SAMN05444128_2935"/>
<name>A0A1R3XLY1_9BACT</name>
<protein>
    <submittedName>
        <fullName evidence="2">Uncharacterized protein</fullName>
    </submittedName>
</protein>
<proteinExistence type="predicted"/>
<sequence>MQNRRLFRILLTIACFVFAGLKGWQIMQGDYEWVDVFFLIVFLVFGIMYVVLLKKNKT</sequence>
<dbReference type="RefSeq" id="WP_170871869.1">
    <property type="nucleotide sequence ID" value="NZ_FTPP01000002.1"/>
</dbReference>
<dbReference type="EMBL" id="FTPP01000002">
    <property type="protein sequence ID" value="SIT92739.1"/>
    <property type="molecule type" value="Genomic_DNA"/>
</dbReference>
<keyword evidence="1" id="KW-1133">Transmembrane helix</keyword>
<feature type="transmembrane region" description="Helical" evidence="1">
    <location>
        <begin position="7"/>
        <end position="27"/>
    </location>
</feature>
<organism evidence="2 3">
    <name type="scientific">Pontibacter indicus</name>
    <dbReference type="NCBI Taxonomy" id="1317125"/>
    <lineage>
        <taxon>Bacteria</taxon>
        <taxon>Pseudomonadati</taxon>
        <taxon>Bacteroidota</taxon>
        <taxon>Cytophagia</taxon>
        <taxon>Cytophagales</taxon>
        <taxon>Hymenobacteraceae</taxon>
        <taxon>Pontibacter</taxon>
    </lineage>
</organism>
<keyword evidence="3" id="KW-1185">Reference proteome</keyword>
<reference evidence="3" key="1">
    <citation type="submission" date="2017-01" db="EMBL/GenBank/DDBJ databases">
        <authorList>
            <person name="Varghese N."/>
            <person name="Submissions S."/>
        </authorList>
    </citation>
    <scope>NUCLEOTIDE SEQUENCE [LARGE SCALE GENOMIC DNA]</scope>
    <source>
        <strain evidence="3">LP100</strain>
    </source>
</reference>
<accession>A0A1R3XLY1</accession>